<keyword evidence="1" id="KW-0863">Zinc-finger</keyword>
<name>A0A9D4E6G0_DREPO</name>
<proteinExistence type="predicted"/>
<keyword evidence="6" id="KW-1185">Reference proteome</keyword>
<dbReference type="GO" id="GO:0008270">
    <property type="term" value="F:zinc ion binding"/>
    <property type="evidence" value="ECO:0007669"/>
    <property type="project" value="UniProtKB-KW"/>
</dbReference>
<evidence type="ECO:0000313" key="6">
    <source>
        <dbReference type="Proteomes" id="UP000828390"/>
    </source>
</evidence>
<feature type="domain" description="CCHC-type" evidence="4">
    <location>
        <begin position="438"/>
        <end position="455"/>
    </location>
</feature>
<dbReference type="GO" id="GO:0003676">
    <property type="term" value="F:nucleic acid binding"/>
    <property type="evidence" value="ECO:0007669"/>
    <property type="project" value="InterPro"/>
</dbReference>
<dbReference type="InterPro" id="IPR001878">
    <property type="entry name" value="Znf_CCHC"/>
</dbReference>
<evidence type="ECO:0000256" key="3">
    <source>
        <dbReference type="SAM" id="MobiDB-lite"/>
    </source>
</evidence>
<dbReference type="EMBL" id="JAIWYP010000009">
    <property type="protein sequence ID" value="KAH3774046.1"/>
    <property type="molecule type" value="Genomic_DNA"/>
</dbReference>
<dbReference type="SUPFAM" id="SSF57756">
    <property type="entry name" value="Retrovirus zinc finger-like domains"/>
    <property type="match status" value="1"/>
</dbReference>
<organism evidence="5 6">
    <name type="scientific">Dreissena polymorpha</name>
    <name type="common">Zebra mussel</name>
    <name type="synonym">Mytilus polymorpha</name>
    <dbReference type="NCBI Taxonomy" id="45954"/>
    <lineage>
        <taxon>Eukaryota</taxon>
        <taxon>Metazoa</taxon>
        <taxon>Spiralia</taxon>
        <taxon>Lophotrochozoa</taxon>
        <taxon>Mollusca</taxon>
        <taxon>Bivalvia</taxon>
        <taxon>Autobranchia</taxon>
        <taxon>Heteroconchia</taxon>
        <taxon>Euheterodonta</taxon>
        <taxon>Imparidentia</taxon>
        <taxon>Neoheterodontei</taxon>
        <taxon>Myida</taxon>
        <taxon>Dreissenoidea</taxon>
        <taxon>Dreissenidae</taxon>
        <taxon>Dreissena</taxon>
    </lineage>
</organism>
<comment type="caution">
    <text evidence="5">The sequence shown here is derived from an EMBL/GenBank/DDBJ whole genome shotgun (WGS) entry which is preliminary data.</text>
</comment>
<gene>
    <name evidence="5" type="ORF">DPMN_175417</name>
</gene>
<dbReference type="Proteomes" id="UP000828390">
    <property type="component" value="Unassembled WGS sequence"/>
</dbReference>
<evidence type="ECO:0000313" key="5">
    <source>
        <dbReference type="EMBL" id="KAH3774046.1"/>
    </source>
</evidence>
<feature type="coiled-coil region" evidence="2">
    <location>
        <begin position="71"/>
        <end position="98"/>
    </location>
</feature>
<dbReference type="AlphaFoldDB" id="A0A9D4E6G0"/>
<keyword evidence="1" id="KW-0479">Metal-binding</keyword>
<evidence type="ECO:0000259" key="4">
    <source>
        <dbReference type="PROSITE" id="PS50158"/>
    </source>
</evidence>
<keyword evidence="1" id="KW-0862">Zinc</keyword>
<dbReference type="PANTHER" id="PTHR45823:SF1">
    <property type="entry name" value="T-SNARE COILED-COIL HOMOLOGY DOMAIN-CONTAINING PROTEIN"/>
    <property type="match status" value="1"/>
</dbReference>
<reference evidence="5" key="2">
    <citation type="submission" date="2020-11" db="EMBL/GenBank/DDBJ databases">
        <authorList>
            <person name="McCartney M.A."/>
            <person name="Auch B."/>
            <person name="Kono T."/>
            <person name="Mallez S."/>
            <person name="Becker A."/>
            <person name="Gohl D.M."/>
            <person name="Silverstein K.A.T."/>
            <person name="Koren S."/>
            <person name="Bechman K.B."/>
            <person name="Herman A."/>
            <person name="Abrahante J.E."/>
            <person name="Garbe J."/>
        </authorList>
    </citation>
    <scope>NUCLEOTIDE SEQUENCE</scope>
    <source>
        <strain evidence="5">Duluth1</strain>
        <tissue evidence="5">Whole animal</tissue>
    </source>
</reference>
<reference evidence="5" key="1">
    <citation type="journal article" date="2019" name="bioRxiv">
        <title>The Genome of the Zebra Mussel, Dreissena polymorpha: A Resource for Invasive Species Research.</title>
        <authorList>
            <person name="McCartney M.A."/>
            <person name="Auch B."/>
            <person name="Kono T."/>
            <person name="Mallez S."/>
            <person name="Zhang Y."/>
            <person name="Obille A."/>
            <person name="Becker A."/>
            <person name="Abrahante J.E."/>
            <person name="Garbe J."/>
            <person name="Badalamenti J.P."/>
            <person name="Herman A."/>
            <person name="Mangelson H."/>
            <person name="Liachko I."/>
            <person name="Sullivan S."/>
            <person name="Sone E.D."/>
            <person name="Koren S."/>
            <person name="Silverstein K.A.T."/>
            <person name="Beckman K.B."/>
            <person name="Gohl D.M."/>
        </authorList>
    </citation>
    <scope>NUCLEOTIDE SEQUENCE</scope>
    <source>
        <strain evidence="5">Duluth1</strain>
        <tissue evidence="5">Whole animal</tissue>
    </source>
</reference>
<keyword evidence="2" id="KW-0175">Coiled coil</keyword>
<accession>A0A9D4E6G0</accession>
<evidence type="ECO:0000256" key="2">
    <source>
        <dbReference type="SAM" id="Coils"/>
    </source>
</evidence>
<dbReference type="PANTHER" id="PTHR45823">
    <property type="entry name" value="T-SNARE COILED-COIL HOMOLOGY DOMAIN-CONTAINING PROTEIN"/>
    <property type="match status" value="1"/>
</dbReference>
<evidence type="ECO:0000256" key="1">
    <source>
        <dbReference type="PROSITE-ProRule" id="PRU00047"/>
    </source>
</evidence>
<sequence length="527" mass="61415">MDRDMVLTRHRAREENDNIQIRNERQNVEHSNSEELQIINTDEQCCSSYNGQSQCMTSSKLHMSAGDTHDNKAMSQSISNIEAKVASLENSLLHVTQELTNALKNLDLQNNRDKSLDSHRQNRLQSHRLAYSESDTDSDSIPDPDNLMSNSSMHVNRGNKHYPKLPPFTGKESWNVWFNRFEDVAKRQRWTLDEKLDEILPRLQGIAGEFVYGQLNRDTRSDYKSLCKELSNRFRIVETSKTFWVQFSHRNQKCGETAEEYAAELKMLYDKAHVNRDKETRKEDLLRRFLDGLIDDKARFHVEFIKEPKNIDEAVFQTVCFQETKQKKRSYNENIRHILTDSDNSDIECDVARIAPGKNKTRLIKKEVNSVHENLSNKIETNDMDKLREIVRAELNALTAQQNRLEFHKSCNTAPKAQFMKDRSHTNSYIKSRMNNDRKCFYCHDPSHIKRNCPKLQNMQSQITEQCKMPSAFPSQSNMHKVRENHAYTNGTQLMSQNQSNKGSENQWHHQNNTNSYSYATPGSCLN</sequence>
<dbReference type="InterPro" id="IPR036875">
    <property type="entry name" value="Znf_CCHC_sf"/>
</dbReference>
<protein>
    <recommendedName>
        <fullName evidence="4">CCHC-type domain-containing protein</fullName>
    </recommendedName>
</protein>
<dbReference type="Gene3D" id="4.10.60.10">
    <property type="entry name" value="Zinc finger, CCHC-type"/>
    <property type="match status" value="1"/>
</dbReference>
<dbReference type="PROSITE" id="PS50158">
    <property type="entry name" value="ZF_CCHC"/>
    <property type="match status" value="1"/>
</dbReference>
<feature type="region of interest" description="Disordered" evidence="3">
    <location>
        <begin position="126"/>
        <end position="149"/>
    </location>
</feature>
<feature type="region of interest" description="Disordered" evidence="3">
    <location>
        <begin position="494"/>
        <end position="527"/>
    </location>
</feature>